<proteinExistence type="predicted"/>
<comment type="caution">
    <text evidence="1">The sequence shown here is derived from an EMBL/GenBank/DDBJ whole genome shotgun (WGS) entry which is preliminary data.</text>
</comment>
<name>A0AA40KJ58_9HYME</name>
<dbReference type="EMBL" id="JAHYIQ010000023">
    <property type="protein sequence ID" value="KAK1122330.1"/>
    <property type="molecule type" value="Genomic_DNA"/>
</dbReference>
<keyword evidence="2" id="KW-1185">Reference proteome</keyword>
<protein>
    <submittedName>
        <fullName evidence="1">Uncharacterized protein</fullName>
    </submittedName>
</protein>
<organism evidence="1 2">
    <name type="scientific">Melipona bicolor</name>
    <dbReference type="NCBI Taxonomy" id="60889"/>
    <lineage>
        <taxon>Eukaryota</taxon>
        <taxon>Metazoa</taxon>
        <taxon>Ecdysozoa</taxon>
        <taxon>Arthropoda</taxon>
        <taxon>Hexapoda</taxon>
        <taxon>Insecta</taxon>
        <taxon>Pterygota</taxon>
        <taxon>Neoptera</taxon>
        <taxon>Endopterygota</taxon>
        <taxon>Hymenoptera</taxon>
        <taxon>Apocrita</taxon>
        <taxon>Aculeata</taxon>
        <taxon>Apoidea</taxon>
        <taxon>Anthophila</taxon>
        <taxon>Apidae</taxon>
        <taxon>Melipona</taxon>
    </lineage>
</organism>
<evidence type="ECO:0000313" key="1">
    <source>
        <dbReference type="EMBL" id="KAK1122330.1"/>
    </source>
</evidence>
<reference evidence="1" key="1">
    <citation type="submission" date="2021-10" db="EMBL/GenBank/DDBJ databases">
        <title>Melipona bicolor Genome sequencing and assembly.</title>
        <authorList>
            <person name="Araujo N.S."/>
            <person name="Arias M.C."/>
        </authorList>
    </citation>
    <scope>NUCLEOTIDE SEQUENCE</scope>
    <source>
        <strain evidence="1">USP_2M_L1-L4_2017</strain>
        <tissue evidence="1">Whole body</tissue>
    </source>
</reference>
<evidence type="ECO:0000313" key="2">
    <source>
        <dbReference type="Proteomes" id="UP001177670"/>
    </source>
</evidence>
<sequence>MERNYKATLALTALPFDRATPRGVAGYRWQKVKRGKKFSDIFVTKSVLPRREVFETLFANRCTLYCYLMAACLKGCWQPPPGRVRLCHERGKLNQGDRGVAKTGLLKYKRSLDGTGELQLVSNIVLATNGGDSRLSGEAEITRLARVQAFPCRPSLSSPVTGNTVLVTIRRIIRSFIRARLVALGRKLDEEQSALKRVKTDARDKCSKKIGSLLRYYVTLLLDSSWITFVREPAVECLKIDDEARMANAPEIRAIETIREVSLRRGRVTR</sequence>
<dbReference type="Proteomes" id="UP001177670">
    <property type="component" value="Unassembled WGS sequence"/>
</dbReference>
<gene>
    <name evidence="1" type="ORF">K0M31_009552</name>
</gene>
<dbReference type="AlphaFoldDB" id="A0AA40KJ58"/>
<accession>A0AA40KJ58</accession>